<accession>A0AAX6G6N7</accession>
<dbReference type="Proteomes" id="UP001140949">
    <property type="component" value="Unassembled WGS sequence"/>
</dbReference>
<gene>
    <name evidence="1" type="ORF">M6B38_382740</name>
</gene>
<keyword evidence="2" id="KW-1185">Reference proteome</keyword>
<reference evidence="1" key="1">
    <citation type="journal article" date="2023" name="GigaByte">
        <title>Genome assembly of the bearded iris, Iris pallida Lam.</title>
        <authorList>
            <person name="Bruccoleri R.E."/>
            <person name="Oakeley E.J."/>
            <person name="Faust A.M.E."/>
            <person name="Altorfer M."/>
            <person name="Dessus-Babus S."/>
            <person name="Burckhardt D."/>
            <person name="Oertli M."/>
            <person name="Naumann U."/>
            <person name="Petersen F."/>
            <person name="Wong J."/>
        </authorList>
    </citation>
    <scope>NUCLEOTIDE SEQUENCE</scope>
    <source>
        <strain evidence="1">GSM-AAB239-AS_SAM_17_03QT</strain>
    </source>
</reference>
<dbReference type="AlphaFoldDB" id="A0AAX6G6N7"/>
<dbReference type="EMBL" id="JANAVB010022200">
    <property type="protein sequence ID" value="KAJ6824349.1"/>
    <property type="molecule type" value="Genomic_DNA"/>
</dbReference>
<comment type="caution">
    <text evidence="1">The sequence shown here is derived from an EMBL/GenBank/DDBJ whole genome shotgun (WGS) entry which is preliminary data.</text>
</comment>
<reference evidence="1" key="2">
    <citation type="submission" date="2023-04" db="EMBL/GenBank/DDBJ databases">
        <authorList>
            <person name="Bruccoleri R.E."/>
            <person name="Oakeley E.J."/>
            <person name="Faust A.-M."/>
            <person name="Dessus-Babus S."/>
            <person name="Altorfer M."/>
            <person name="Burckhardt D."/>
            <person name="Oertli M."/>
            <person name="Naumann U."/>
            <person name="Petersen F."/>
            <person name="Wong J."/>
        </authorList>
    </citation>
    <scope>NUCLEOTIDE SEQUENCE</scope>
    <source>
        <strain evidence="1">GSM-AAB239-AS_SAM_17_03QT</strain>
        <tissue evidence="1">Leaf</tissue>
    </source>
</reference>
<evidence type="ECO:0000313" key="1">
    <source>
        <dbReference type="EMBL" id="KAJ6824349.1"/>
    </source>
</evidence>
<sequence>MFIDKFDFWVFIVDLIKFCQDEIIWARSSKLWKSNLLRSH</sequence>
<proteinExistence type="predicted"/>
<protein>
    <submittedName>
        <fullName evidence="1">Uncharacterized protein</fullName>
    </submittedName>
</protein>
<evidence type="ECO:0000313" key="2">
    <source>
        <dbReference type="Proteomes" id="UP001140949"/>
    </source>
</evidence>
<name>A0AAX6G6N7_IRIPA</name>
<organism evidence="1 2">
    <name type="scientific">Iris pallida</name>
    <name type="common">Sweet iris</name>
    <dbReference type="NCBI Taxonomy" id="29817"/>
    <lineage>
        <taxon>Eukaryota</taxon>
        <taxon>Viridiplantae</taxon>
        <taxon>Streptophyta</taxon>
        <taxon>Embryophyta</taxon>
        <taxon>Tracheophyta</taxon>
        <taxon>Spermatophyta</taxon>
        <taxon>Magnoliopsida</taxon>
        <taxon>Liliopsida</taxon>
        <taxon>Asparagales</taxon>
        <taxon>Iridaceae</taxon>
        <taxon>Iridoideae</taxon>
        <taxon>Irideae</taxon>
        <taxon>Iris</taxon>
    </lineage>
</organism>